<feature type="region of interest" description="A; substrate-binding" evidence="5">
    <location>
        <begin position="1"/>
        <end position="347"/>
    </location>
</feature>
<feature type="binding site" evidence="6">
    <location>
        <position position="82"/>
    </location>
    <ligand>
        <name>ATP</name>
        <dbReference type="ChEBI" id="CHEBI:30616"/>
    </ligand>
</feature>
<dbReference type="SUPFAM" id="SSF54211">
    <property type="entry name" value="Ribosomal protein S5 domain 2-like"/>
    <property type="match status" value="1"/>
</dbReference>
<evidence type="ECO:0000256" key="3">
    <source>
        <dbReference type="ARBA" id="ARBA00022840"/>
    </source>
</evidence>
<gene>
    <name evidence="5 8" type="primary">htpG</name>
    <name evidence="8" type="ORF">H9864_06215</name>
</gene>
<evidence type="ECO:0000256" key="1">
    <source>
        <dbReference type="ARBA" id="ARBA00008239"/>
    </source>
</evidence>
<dbReference type="Gene3D" id="1.20.120.790">
    <property type="entry name" value="Heat shock protein 90, C-terminal domain"/>
    <property type="match status" value="1"/>
</dbReference>
<evidence type="ECO:0000313" key="9">
    <source>
        <dbReference type="Proteomes" id="UP000824178"/>
    </source>
</evidence>
<keyword evidence="3 5" id="KW-0067">ATP-binding</keyword>
<dbReference type="PRINTS" id="PR00775">
    <property type="entry name" value="HEATSHOCK90"/>
</dbReference>
<dbReference type="PANTHER" id="PTHR11528">
    <property type="entry name" value="HEAT SHOCK PROTEIN 90 FAMILY MEMBER"/>
    <property type="match status" value="1"/>
</dbReference>
<dbReference type="InterPro" id="IPR019805">
    <property type="entry name" value="Heat_shock_protein_90_CS"/>
</dbReference>
<dbReference type="SUPFAM" id="SSF110942">
    <property type="entry name" value="HSP90 C-terminal domain"/>
    <property type="match status" value="1"/>
</dbReference>
<dbReference type="EMBL" id="JAHLFH010000129">
    <property type="protein sequence ID" value="MBU3819947.1"/>
    <property type="molecule type" value="Genomic_DNA"/>
</dbReference>
<feature type="binding site" evidence="6">
    <location>
        <position position="90"/>
    </location>
    <ligand>
        <name>ATP</name>
        <dbReference type="ChEBI" id="CHEBI:30616"/>
    </ligand>
</feature>
<proteinExistence type="inferred from homology"/>
<accession>A0A9E2KLZ7</accession>
<sequence length="642" mass="72889">MAMQQFQAESKKLMDLMINSIYTNKEIFLRELISNASDAIDKLYFKSLTDASVGMNKDDFRILLTLDKENRILTVSDNGIGMTKDELEQNLGTIAHSGSLDFKQANQDENIDIIGQFGVGFYSAFMVADKVTVISRAFGSDEAWQWESSGVEGYEMTPAQKETPGTEIILHIKPDTETEQYDNFVSEYGIVAIVKKYSDYVRYPIQMERTKSRRKPEPDPKPENYTPEWEEYTELETLNSMIPIWKKQKSEVSDEEYNTFYKDKFNDFSDPARVIVSRTEGTANYNALLFVPGHRPYDFYTKEYEKGLALYASGVLIMDKCADLLPDYFSFVKGIVDSQDLSLNISREMLQKDSQLKLIHNALEKKIKNELNAMLVNDREKYEAFWKEFGRQIKFGVYSDYGMHAELLRSLLLFYSAKEQKMVTLEEYVEKMPAEQKYIYFAAGESADRLAKLPAAELVLDKGYDLLLLTEDVDEFCLQIMRTFPRKDAEGKDGAVEFKNINSGDLGLESDEEKKAAEDATAENKALFDQMKDALAGKVKEVRVSTRLKDHPVCLSADGPLSLEMEKVLSRQPGSEDVKSDKVLELNASHPIFGVLKAAQEAGDIAKVENYSKILYAQAQLIEGLPVDDPTGYAQAVCELMK</sequence>
<keyword evidence="2 5" id="KW-0547">Nucleotide-binding</keyword>
<feature type="binding site" evidence="6">
    <location>
        <position position="35"/>
    </location>
    <ligand>
        <name>ATP</name>
        <dbReference type="ChEBI" id="CHEBI:30616"/>
    </ligand>
</feature>
<dbReference type="InterPro" id="IPR036890">
    <property type="entry name" value="HATPase_C_sf"/>
</dbReference>
<reference evidence="8" key="1">
    <citation type="journal article" date="2021" name="PeerJ">
        <title>Extensive microbial diversity within the chicken gut microbiome revealed by metagenomics and culture.</title>
        <authorList>
            <person name="Gilroy R."/>
            <person name="Ravi A."/>
            <person name="Getino M."/>
            <person name="Pursley I."/>
            <person name="Horton D.L."/>
            <person name="Alikhan N.F."/>
            <person name="Baker D."/>
            <person name="Gharbi K."/>
            <person name="Hall N."/>
            <person name="Watson M."/>
            <person name="Adriaenssens E.M."/>
            <person name="Foster-Nyarko E."/>
            <person name="Jarju S."/>
            <person name="Secka A."/>
            <person name="Antonio M."/>
            <person name="Oren A."/>
            <person name="Chaudhuri R.R."/>
            <person name="La Ragione R."/>
            <person name="Hildebrand F."/>
            <person name="Pallen M.J."/>
        </authorList>
    </citation>
    <scope>NUCLEOTIDE SEQUENCE</scope>
    <source>
        <strain evidence="8">742</strain>
    </source>
</reference>
<name>A0A9E2KLZ7_9FIRM</name>
<evidence type="ECO:0000256" key="6">
    <source>
        <dbReference type="PIRSR" id="PIRSR002583-1"/>
    </source>
</evidence>
<comment type="subunit">
    <text evidence="5">Homodimer.</text>
</comment>
<comment type="subcellular location">
    <subcellularLocation>
        <location evidence="5">Cytoplasm</location>
    </subcellularLocation>
</comment>
<dbReference type="GO" id="GO:0005524">
    <property type="term" value="F:ATP binding"/>
    <property type="evidence" value="ECO:0007669"/>
    <property type="project" value="UniProtKB-UniRule"/>
</dbReference>
<dbReference type="GO" id="GO:0051082">
    <property type="term" value="F:unfolded protein binding"/>
    <property type="evidence" value="ECO:0007669"/>
    <property type="project" value="UniProtKB-UniRule"/>
</dbReference>
<dbReference type="PROSITE" id="PS00298">
    <property type="entry name" value="HSP90"/>
    <property type="match status" value="1"/>
</dbReference>
<evidence type="ECO:0000256" key="2">
    <source>
        <dbReference type="ARBA" id="ARBA00022741"/>
    </source>
</evidence>
<reference evidence="8" key="2">
    <citation type="submission" date="2021-04" db="EMBL/GenBank/DDBJ databases">
        <authorList>
            <person name="Gilroy R."/>
        </authorList>
    </citation>
    <scope>NUCLEOTIDE SEQUENCE</scope>
    <source>
        <strain evidence="8">742</strain>
    </source>
</reference>
<dbReference type="SUPFAM" id="SSF55874">
    <property type="entry name" value="ATPase domain of HSP90 chaperone/DNA topoisomerase II/histidine kinase"/>
    <property type="match status" value="1"/>
</dbReference>
<feature type="binding site" evidence="6">
    <location>
        <position position="347"/>
    </location>
    <ligand>
        <name>ATP</name>
        <dbReference type="ChEBI" id="CHEBI:30616"/>
    </ligand>
</feature>
<dbReference type="InterPro" id="IPR020568">
    <property type="entry name" value="Ribosomal_Su5_D2-typ_SF"/>
</dbReference>
<dbReference type="InterPro" id="IPR003594">
    <property type="entry name" value="HATPase_dom"/>
</dbReference>
<dbReference type="Pfam" id="PF13589">
    <property type="entry name" value="HATPase_c_3"/>
    <property type="match status" value="1"/>
</dbReference>
<dbReference type="HAMAP" id="MF_00505">
    <property type="entry name" value="HSP90"/>
    <property type="match status" value="1"/>
</dbReference>
<dbReference type="InterPro" id="IPR037196">
    <property type="entry name" value="HSP90_C"/>
</dbReference>
<dbReference type="NCBIfam" id="NF003555">
    <property type="entry name" value="PRK05218.1"/>
    <property type="match status" value="1"/>
</dbReference>
<keyword evidence="5" id="KW-0963">Cytoplasm</keyword>
<evidence type="ECO:0000259" key="7">
    <source>
        <dbReference type="SMART" id="SM00387"/>
    </source>
</evidence>
<protein>
    <recommendedName>
        <fullName evidence="5">Chaperone protein HtpG</fullName>
    </recommendedName>
    <alternativeName>
        <fullName evidence="5">Heat shock protein HtpG</fullName>
    </alternativeName>
    <alternativeName>
        <fullName evidence="5">High temperature protein G</fullName>
    </alternativeName>
</protein>
<dbReference type="GO" id="GO:0016887">
    <property type="term" value="F:ATP hydrolysis activity"/>
    <property type="evidence" value="ECO:0007669"/>
    <property type="project" value="InterPro"/>
</dbReference>
<evidence type="ECO:0000256" key="4">
    <source>
        <dbReference type="ARBA" id="ARBA00023186"/>
    </source>
</evidence>
<feature type="binding site" evidence="6">
    <location>
        <position position="77"/>
    </location>
    <ligand>
        <name>ATP</name>
        <dbReference type="ChEBI" id="CHEBI:30616"/>
    </ligand>
</feature>
<dbReference type="PIRSF" id="PIRSF002583">
    <property type="entry name" value="Hsp90"/>
    <property type="match status" value="1"/>
</dbReference>
<comment type="caution">
    <text evidence="8">The sequence shown here is derived from an EMBL/GenBank/DDBJ whole genome shotgun (WGS) entry which is preliminary data.</text>
</comment>
<dbReference type="Proteomes" id="UP000824178">
    <property type="component" value="Unassembled WGS sequence"/>
</dbReference>
<dbReference type="InterPro" id="IPR001404">
    <property type="entry name" value="Hsp90_fam"/>
</dbReference>
<dbReference type="Gene3D" id="3.30.230.80">
    <property type="match status" value="1"/>
</dbReference>
<feature type="binding site" evidence="6">
    <location>
        <begin position="116"/>
        <end position="121"/>
    </location>
    <ligand>
        <name>ATP</name>
        <dbReference type="ChEBI" id="CHEBI:30616"/>
    </ligand>
</feature>
<dbReference type="InterPro" id="IPR020575">
    <property type="entry name" value="Hsp90_N"/>
</dbReference>
<dbReference type="GO" id="GO:0005737">
    <property type="term" value="C:cytoplasm"/>
    <property type="evidence" value="ECO:0007669"/>
    <property type="project" value="UniProtKB-SubCell"/>
</dbReference>
<organism evidence="8 9">
    <name type="scientific">Candidatus Faecalibacterium intestinavium</name>
    <dbReference type="NCBI Taxonomy" id="2838580"/>
    <lineage>
        <taxon>Bacteria</taxon>
        <taxon>Bacillati</taxon>
        <taxon>Bacillota</taxon>
        <taxon>Clostridia</taxon>
        <taxon>Eubacteriales</taxon>
        <taxon>Oscillospiraceae</taxon>
        <taxon>Faecalibacterium</taxon>
    </lineage>
</organism>
<feature type="binding site" evidence="6">
    <location>
        <position position="166"/>
    </location>
    <ligand>
        <name>ATP</name>
        <dbReference type="ChEBI" id="CHEBI:30616"/>
    </ligand>
</feature>
<dbReference type="AlphaFoldDB" id="A0A9E2KLZ7"/>
<dbReference type="CDD" id="cd16927">
    <property type="entry name" value="HATPase_Hsp90-like"/>
    <property type="match status" value="1"/>
</dbReference>
<dbReference type="GO" id="GO:0140662">
    <property type="term" value="F:ATP-dependent protein folding chaperone"/>
    <property type="evidence" value="ECO:0007669"/>
    <property type="project" value="InterPro"/>
</dbReference>
<feature type="binding site" evidence="6">
    <location>
        <position position="31"/>
    </location>
    <ligand>
        <name>ATP</name>
        <dbReference type="ChEBI" id="CHEBI:30616"/>
    </ligand>
</feature>
<evidence type="ECO:0000313" key="8">
    <source>
        <dbReference type="EMBL" id="MBU3819947.1"/>
    </source>
</evidence>
<comment type="caution">
    <text evidence="5">Lacks conserved residue(s) required for the propagation of feature annotation.</text>
</comment>
<dbReference type="Gene3D" id="3.40.50.11260">
    <property type="match status" value="1"/>
</dbReference>
<feature type="domain" description="Histidine kinase/HSP90-like ATPase" evidence="7">
    <location>
        <begin position="24"/>
        <end position="176"/>
    </location>
</feature>
<dbReference type="Gene3D" id="3.30.565.10">
    <property type="entry name" value="Histidine kinase-like ATPase, C-terminal domain"/>
    <property type="match status" value="1"/>
</dbReference>
<keyword evidence="4 5" id="KW-0143">Chaperone</keyword>
<comment type="similarity">
    <text evidence="1 5">Belongs to the heat shock protein 90 family.</text>
</comment>
<feature type="region of interest" description="C" evidence="5">
    <location>
        <begin position="568"/>
        <end position="642"/>
    </location>
</feature>
<keyword evidence="5" id="KW-0346">Stress response</keyword>
<dbReference type="SMART" id="SM00387">
    <property type="entry name" value="HATPase_c"/>
    <property type="match status" value="1"/>
</dbReference>
<feature type="binding site" evidence="6">
    <location>
        <begin position="97"/>
        <end position="98"/>
    </location>
    <ligand>
        <name>ATP</name>
        <dbReference type="ChEBI" id="CHEBI:30616"/>
    </ligand>
</feature>
<comment type="function">
    <text evidence="5">Molecular chaperone. Has ATPase activity.</text>
</comment>
<dbReference type="Pfam" id="PF00183">
    <property type="entry name" value="HSP90"/>
    <property type="match status" value="1"/>
</dbReference>
<evidence type="ECO:0000256" key="5">
    <source>
        <dbReference type="HAMAP-Rule" id="MF_00505"/>
    </source>
</evidence>